<feature type="compositionally biased region" description="Basic and acidic residues" evidence="1">
    <location>
        <begin position="196"/>
        <end position="209"/>
    </location>
</feature>
<dbReference type="InterPro" id="IPR027417">
    <property type="entry name" value="P-loop_NTPase"/>
</dbReference>
<evidence type="ECO:0000313" key="3">
    <source>
        <dbReference type="Proteomes" id="UP000033572"/>
    </source>
</evidence>
<feature type="region of interest" description="Disordered" evidence="1">
    <location>
        <begin position="195"/>
        <end position="225"/>
    </location>
</feature>
<dbReference type="SUPFAM" id="SSF52540">
    <property type="entry name" value="P-loop containing nucleoside triphosphate hydrolases"/>
    <property type="match status" value="1"/>
</dbReference>
<evidence type="ECO:0000256" key="1">
    <source>
        <dbReference type="SAM" id="MobiDB-lite"/>
    </source>
</evidence>
<dbReference type="PANTHER" id="PTHR37816:SF1">
    <property type="entry name" value="TOXIN"/>
    <property type="match status" value="1"/>
</dbReference>
<organism evidence="2 3">
    <name type="scientific">Microbacterium foliorum</name>
    <dbReference type="NCBI Taxonomy" id="104336"/>
    <lineage>
        <taxon>Bacteria</taxon>
        <taxon>Bacillati</taxon>
        <taxon>Actinomycetota</taxon>
        <taxon>Actinomycetes</taxon>
        <taxon>Micrococcales</taxon>
        <taxon>Microbacteriaceae</taxon>
        <taxon>Microbacterium</taxon>
    </lineage>
</organism>
<protein>
    <submittedName>
        <fullName evidence="2">Topology modulation protein</fullName>
    </submittedName>
</protein>
<comment type="caution">
    <text evidence="2">The sequence shown here is derived from an EMBL/GenBank/DDBJ whole genome shotgun (WGS) entry which is preliminary data.</text>
</comment>
<name>A0A0F0KHY5_9MICO</name>
<dbReference type="EMBL" id="JYIU01000044">
    <property type="protein sequence ID" value="KJL20064.1"/>
    <property type="molecule type" value="Genomic_DNA"/>
</dbReference>
<proteinExistence type="predicted"/>
<dbReference type="AlphaFoldDB" id="A0A0F0KHY5"/>
<dbReference type="RefSeq" id="WP_082068962.1">
    <property type="nucleotide sequence ID" value="NZ_CP031425.1"/>
</dbReference>
<dbReference type="Proteomes" id="UP000033572">
    <property type="component" value="Unassembled WGS sequence"/>
</dbReference>
<dbReference type="InterPro" id="IPR052922">
    <property type="entry name" value="Cytidylate_Kinase-2"/>
</dbReference>
<dbReference type="Gene3D" id="3.40.50.300">
    <property type="entry name" value="P-loop containing nucleotide triphosphate hydrolases"/>
    <property type="match status" value="1"/>
</dbReference>
<dbReference type="PANTHER" id="PTHR37816">
    <property type="entry name" value="YALI0E33011P"/>
    <property type="match status" value="1"/>
</dbReference>
<gene>
    <name evidence="2" type="ORF">RN50_02242</name>
</gene>
<dbReference type="GeneID" id="94444665"/>
<dbReference type="KEGG" id="mfol:DXT68_09680"/>
<evidence type="ECO:0000313" key="2">
    <source>
        <dbReference type="EMBL" id="KJL20064.1"/>
    </source>
</evidence>
<accession>A0A0F0KHY5</accession>
<reference evidence="2 3" key="1">
    <citation type="submission" date="2015-02" db="EMBL/GenBank/DDBJ databases">
        <title>Draft genome sequences of ten Microbacterium spp. with emphasis on heavy metal contaminated environments.</title>
        <authorList>
            <person name="Corretto E."/>
        </authorList>
    </citation>
    <scope>NUCLEOTIDE SEQUENCE [LARGE SCALE GENOMIC DNA]</scope>
    <source>
        <strain evidence="2 3">DSM 12966</strain>
    </source>
</reference>
<keyword evidence="3" id="KW-1185">Reference proteome</keyword>
<sequence>MLSADDPLPLRPDRVLIAGVTGSGKTTLAARLSTLWSIDLHEMDALYHGENWTPRPTFIDDVRAFAAEDRWVTEWQYTSKGTDEILTPRAQLVVWLDYPWPIVRARLLRRTLSRSLLRTEIYNGNVEKPVWQVLSTRDPARSILAWQTKTRRFWATQMPLKRERFPHLTIVRLRHPRETERWLRAQAALRLAARPLSEERSAETKRAQDAEGVSIAPPKRRSRDR</sequence>